<organism evidence="2 3">
    <name type="scientific">Subtercola boreus</name>
    <dbReference type="NCBI Taxonomy" id="120213"/>
    <lineage>
        <taxon>Bacteria</taxon>
        <taxon>Bacillati</taxon>
        <taxon>Actinomycetota</taxon>
        <taxon>Actinomycetes</taxon>
        <taxon>Micrococcales</taxon>
        <taxon>Microbacteriaceae</taxon>
        <taxon>Subtercola</taxon>
    </lineage>
</organism>
<protein>
    <recommendedName>
        <fullName evidence="1">Aminotransferase class V domain-containing protein</fullName>
    </recommendedName>
</protein>
<dbReference type="RefSeq" id="WP_116410081.1">
    <property type="nucleotide sequence ID" value="NZ_NBXB01000006.1"/>
</dbReference>
<sequence>MSGAAAGASGDAGAVGAPAASAFDAYLSSFGEEPGYLNFASYGPPSHAVAETTAGLLATAITGAPGASERMHGEDLRARGAFARLSGFGVDAVSLVPHTSLGLFQVAFGITGGTVLVGRSEFPANLYPWLRANQVGLSDAQLIGAVGEPVTPDVVARALTPEVTAVTVSAVDFRTGFRADLAGIRDVIGRDRLLVVDGIQGFGVIEQPWALADALVVGGQKWLRAGWGAGALAFSDAGLDRIRPVLGGWTGVEHPSHYDGTEHPLRGDALAFGISNLSPFATGSFATALELVESATVTSIEARIADTVDLLIAALAEVGIVPASPRDRELRAGIVAVPLGGAGGRAAAAAHAALAAHGVTTTLHGTDRIRIAVHATTDPAVFTTVAKTLGEFV</sequence>
<name>A0A3E0W492_9MICO</name>
<dbReference type="OrthoDB" id="4743071at2"/>
<reference evidence="2 3" key="1">
    <citation type="submission" date="2017-04" db="EMBL/GenBank/DDBJ databases">
        <title>Comparative genome analysis of Subtercola boreus.</title>
        <authorList>
            <person name="Cho Y.-J."/>
            <person name="Cho A."/>
            <person name="Kim O.-S."/>
            <person name="Lee J.-I."/>
        </authorList>
    </citation>
    <scope>NUCLEOTIDE SEQUENCE [LARGE SCALE GENOMIC DNA]</scope>
    <source>
        <strain evidence="2 3">P27479</strain>
    </source>
</reference>
<dbReference type="InterPro" id="IPR015421">
    <property type="entry name" value="PyrdxlP-dep_Trfase_major"/>
</dbReference>
<dbReference type="Pfam" id="PF00266">
    <property type="entry name" value="Aminotran_5"/>
    <property type="match status" value="1"/>
</dbReference>
<dbReference type="EMBL" id="NBXB01000006">
    <property type="protein sequence ID" value="RFA17036.1"/>
    <property type="molecule type" value="Genomic_DNA"/>
</dbReference>
<gene>
    <name evidence="2" type="ORF">B7R22_01715</name>
</gene>
<dbReference type="SUPFAM" id="SSF53383">
    <property type="entry name" value="PLP-dependent transferases"/>
    <property type="match status" value="1"/>
</dbReference>
<dbReference type="Gene3D" id="3.40.640.10">
    <property type="entry name" value="Type I PLP-dependent aspartate aminotransferase-like (Major domain)"/>
    <property type="match status" value="1"/>
</dbReference>
<proteinExistence type="predicted"/>
<evidence type="ECO:0000259" key="1">
    <source>
        <dbReference type="Pfam" id="PF00266"/>
    </source>
</evidence>
<feature type="domain" description="Aminotransferase class V" evidence="1">
    <location>
        <begin position="111"/>
        <end position="344"/>
    </location>
</feature>
<evidence type="ECO:0000313" key="3">
    <source>
        <dbReference type="Proteomes" id="UP000256541"/>
    </source>
</evidence>
<dbReference type="InterPro" id="IPR015424">
    <property type="entry name" value="PyrdxlP-dep_Trfase"/>
</dbReference>
<dbReference type="AlphaFoldDB" id="A0A3E0W492"/>
<accession>A0A3E0W492</accession>
<evidence type="ECO:0000313" key="2">
    <source>
        <dbReference type="EMBL" id="RFA17036.1"/>
    </source>
</evidence>
<comment type="caution">
    <text evidence="2">The sequence shown here is derived from an EMBL/GenBank/DDBJ whole genome shotgun (WGS) entry which is preliminary data.</text>
</comment>
<dbReference type="Proteomes" id="UP000256541">
    <property type="component" value="Unassembled WGS sequence"/>
</dbReference>
<dbReference type="InterPro" id="IPR015422">
    <property type="entry name" value="PyrdxlP-dep_Trfase_small"/>
</dbReference>
<dbReference type="Gene3D" id="3.90.1150.10">
    <property type="entry name" value="Aspartate Aminotransferase, domain 1"/>
    <property type="match status" value="1"/>
</dbReference>
<dbReference type="InterPro" id="IPR000192">
    <property type="entry name" value="Aminotrans_V_dom"/>
</dbReference>